<evidence type="ECO:0000256" key="4">
    <source>
        <dbReference type="ARBA" id="ARBA00022801"/>
    </source>
</evidence>
<organism evidence="9 10">
    <name type="scientific">Trypanosoma theileri</name>
    <dbReference type="NCBI Taxonomy" id="67003"/>
    <lineage>
        <taxon>Eukaryota</taxon>
        <taxon>Discoba</taxon>
        <taxon>Euglenozoa</taxon>
        <taxon>Kinetoplastea</taxon>
        <taxon>Metakinetoplastina</taxon>
        <taxon>Trypanosomatida</taxon>
        <taxon>Trypanosomatidae</taxon>
        <taxon>Trypanosoma</taxon>
    </lineage>
</organism>
<evidence type="ECO:0000313" key="10">
    <source>
        <dbReference type="Proteomes" id="UP000192257"/>
    </source>
</evidence>
<dbReference type="RefSeq" id="XP_028876934.1">
    <property type="nucleotide sequence ID" value="XM_029031774.1"/>
</dbReference>
<dbReference type="Gene3D" id="2.30.34.10">
    <property type="entry name" value="Leishmanolysin domain 4"/>
    <property type="match status" value="1"/>
</dbReference>
<gene>
    <name evidence="9" type="ORF">TM35_001171040</name>
</gene>
<evidence type="ECO:0000256" key="2">
    <source>
        <dbReference type="ARBA" id="ARBA00022670"/>
    </source>
</evidence>
<comment type="cofactor">
    <cofactor evidence="7">
        <name>Zn(2+)</name>
        <dbReference type="ChEBI" id="CHEBI:29105"/>
    </cofactor>
    <text evidence="7">Binds 1 zinc ion per subunit.</text>
</comment>
<feature type="compositionally biased region" description="Basic and acidic residues" evidence="8">
    <location>
        <begin position="65"/>
        <end position="75"/>
    </location>
</feature>
<keyword evidence="6 7" id="KW-0482">Metalloprotease</keyword>
<dbReference type="GO" id="GO:0007155">
    <property type="term" value="P:cell adhesion"/>
    <property type="evidence" value="ECO:0007669"/>
    <property type="project" value="InterPro"/>
</dbReference>
<protein>
    <recommendedName>
        <fullName evidence="7">Leishmanolysin-like peptidase</fullName>
        <ecNumber evidence="7">3.4.24.-</ecNumber>
    </recommendedName>
</protein>
<reference evidence="9 10" key="1">
    <citation type="submission" date="2017-03" db="EMBL/GenBank/DDBJ databases">
        <title>An alternative strategy for trypanosome survival in the mammalian bloodstream revealed through genome and transcriptome analysis of the ubiquitous bovine parasite Trypanosoma (Megatrypanum) theileri.</title>
        <authorList>
            <person name="Kelly S."/>
            <person name="Ivens A."/>
            <person name="Mott A."/>
            <person name="O'Neill E."/>
            <person name="Emms D."/>
            <person name="Macleod O."/>
            <person name="Voorheis P."/>
            <person name="Matthews J."/>
            <person name="Matthews K."/>
            <person name="Carrington M."/>
        </authorList>
    </citation>
    <scope>NUCLEOTIDE SEQUENCE [LARGE SCALE GENOMIC DNA]</scope>
    <source>
        <strain evidence="9">Edinburgh</strain>
    </source>
</reference>
<keyword evidence="4 7" id="KW-0378">Hydrolase</keyword>
<feature type="compositionally biased region" description="Pro residues" evidence="8">
    <location>
        <begin position="90"/>
        <end position="99"/>
    </location>
</feature>
<keyword evidence="10" id="KW-1185">Reference proteome</keyword>
<sequence length="160" mass="17831">VCVNTKCEEEGKLSVQFLGDNETTWYECEENKKITLNNKNWTGTITCPKYADVCTRYPNITNKEPLPEVTDKDNEPAPANITWPIKPKDPSPLPHPPTEPTMETVGAPHVERELTSSNPNVPTDSSGPAHTTTPVQRDVFEKERIDSPTSTAHSETMLDQ</sequence>
<evidence type="ECO:0000256" key="3">
    <source>
        <dbReference type="ARBA" id="ARBA00022723"/>
    </source>
</evidence>
<dbReference type="AlphaFoldDB" id="A0A1X0NEE6"/>
<dbReference type="EC" id="3.4.24.-" evidence="7"/>
<evidence type="ECO:0000313" key="9">
    <source>
        <dbReference type="EMBL" id="ORC81422.1"/>
    </source>
</evidence>
<keyword evidence="2 7" id="KW-0645">Protease</keyword>
<evidence type="ECO:0000256" key="1">
    <source>
        <dbReference type="ARBA" id="ARBA00005860"/>
    </source>
</evidence>
<dbReference type="Pfam" id="PF01457">
    <property type="entry name" value="Peptidase_M8"/>
    <property type="match status" value="1"/>
</dbReference>
<comment type="similarity">
    <text evidence="1 7">Belongs to the peptidase M8 family.</text>
</comment>
<feature type="compositionally biased region" description="Polar residues" evidence="8">
    <location>
        <begin position="115"/>
        <end position="135"/>
    </location>
</feature>
<feature type="non-terminal residue" evidence="9">
    <location>
        <position position="160"/>
    </location>
</feature>
<dbReference type="GO" id="GO:0016020">
    <property type="term" value="C:membrane"/>
    <property type="evidence" value="ECO:0007669"/>
    <property type="project" value="InterPro"/>
</dbReference>
<evidence type="ECO:0000256" key="6">
    <source>
        <dbReference type="ARBA" id="ARBA00023049"/>
    </source>
</evidence>
<dbReference type="GO" id="GO:0046872">
    <property type="term" value="F:metal ion binding"/>
    <property type="evidence" value="ECO:0007669"/>
    <property type="project" value="UniProtKB-KW"/>
</dbReference>
<dbReference type="Proteomes" id="UP000192257">
    <property type="component" value="Unassembled WGS sequence"/>
</dbReference>
<dbReference type="EMBL" id="NBCO01000117">
    <property type="protein sequence ID" value="ORC81422.1"/>
    <property type="molecule type" value="Genomic_DNA"/>
</dbReference>
<dbReference type="VEuPathDB" id="TriTrypDB:TM35_001171040"/>
<evidence type="ECO:0000256" key="8">
    <source>
        <dbReference type="SAM" id="MobiDB-lite"/>
    </source>
</evidence>
<evidence type="ECO:0000256" key="5">
    <source>
        <dbReference type="ARBA" id="ARBA00022833"/>
    </source>
</evidence>
<feature type="region of interest" description="Disordered" evidence="8">
    <location>
        <begin position="61"/>
        <end position="160"/>
    </location>
</feature>
<name>A0A1X0NEE6_9TRYP</name>
<dbReference type="SUPFAM" id="SSF55486">
    <property type="entry name" value="Metalloproteases ('zincins'), catalytic domain"/>
    <property type="match status" value="1"/>
</dbReference>
<proteinExistence type="inferred from homology"/>
<dbReference type="GeneID" id="39991554"/>
<dbReference type="GO" id="GO:0004222">
    <property type="term" value="F:metalloendopeptidase activity"/>
    <property type="evidence" value="ECO:0007669"/>
    <property type="project" value="UniProtKB-UniRule"/>
</dbReference>
<feature type="non-terminal residue" evidence="9">
    <location>
        <position position="1"/>
    </location>
</feature>
<comment type="caution">
    <text evidence="9">The sequence shown here is derived from an EMBL/GenBank/DDBJ whole genome shotgun (WGS) entry which is preliminary data.</text>
</comment>
<feature type="compositionally biased region" description="Polar residues" evidence="8">
    <location>
        <begin position="147"/>
        <end position="160"/>
    </location>
</feature>
<keyword evidence="3 7" id="KW-0479">Metal-binding</keyword>
<dbReference type="GO" id="GO:0006508">
    <property type="term" value="P:proteolysis"/>
    <property type="evidence" value="ECO:0007669"/>
    <property type="project" value="UniProtKB-KW"/>
</dbReference>
<evidence type="ECO:0000256" key="7">
    <source>
        <dbReference type="RuleBase" id="RU366077"/>
    </source>
</evidence>
<accession>A0A1X0NEE6</accession>
<keyword evidence="5 7" id="KW-0862">Zinc</keyword>
<dbReference type="InterPro" id="IPR001577">
    <property type="entry name" value="Peptidase_M8"/>
</dbReference>